<organism evidence="1 2">
    <name type="scientific">Vitis vinifera</name>
    <name type="common">Grape</name>
    <dbReference type="NCBI Taxonomy" id="29760"/>
    <lineage>
        <taxon>Eukaryota</taxon>
        <taxon>Viridiplantae</taxon>
        <taxon>Streptophyta</taxon>
        <taxon>Embryophyta</taxon>
        <taxon>Tracheophyta</taxon>
        <taxon>Spermatophyta</taxon>
        <taxon>Magnoliopsida</taxon>
        <taxon>eudicotyledons</taxon>
        <taxon>Gunneridae</taxon>
        <taxon>Pentapetalae</taxon>
        <taxon>rosids</taxon>
        <taxon>Vitales</taxon>
        <taxon>Vitaceae</taxon>
        <taxon>Viteae</taxon>
        <taxon>Vitis</taxon>
    </lineage>
</organism>
<dbReference type="InterPro" id="IPR015421">
    <property type="entry name" value="PyrdxlP-dep_Trfase_major"/>
</dbReference>
<comment type="caution">
    <text evidence="1">The sequence shown here is derived from an EMBL/GenBank/DDBJ whole genome shotgun (WGS) entry which is preliminary data.</text>
</comment>
<dbReference type="AlphaFoldDB" id="A0A438DMR4"/>
<gene>
    <name evidence="1" type="primary">ABA3_2</name>
    <name evidence="1" type="ORF">CK203_101576</name>
</gene>
<reference evidence="1 2" key="1">
    <citation type="journal article" date="2018" name="PLoS Genet.">
        <title>Population sequencing reveals clonal diversity and ancestral inbreeding in the grapevine cultivar Chardonnay.</title>
        <authorList>
            <person name="Roach M.J."/>
            <person name="Johnson D.L."/>
            <person name="Bohlmann J."/>
            <person name="van Vuuren H.J."/>
            <person name="Jones S.J."/>
            <person name="Pretorius I.S."/>
            <person name="Schmidt S.A."/>
            <person name="Borneman A.R."/>
        </authorList>
    </citation>
    <scope>NUCLEOTIDE SEQUENCE [LARGE SCALE GENOMIC DNA]</scope>
    <source>
        <strain evidence="2">cv. Chardonnay</strain>
        <tissue evidence="1">Leaf</tissue>
    </source>
</reference>
<dbReference type="OrthoDB" id="10264306at2759"/>
<accession>A0A438DMR4</accession>
<proteinExistence type="predicted"/>
<evidence type="ECO:0000313" key="1">
    <source>
        <dbReference type="EMBL" id="RVW36743.1"/>
    </source>
</evidence>
<dbReference type="Gene3D" id="3.40.640.10">
    <property type="entry name" value="Type I PLP-dependent aspartate aminotransferase-like (Major domain)"/>
    <property type="match status" value="1"/>
</dbReference>
<sequence>MTVLLWMARIGDGDGGTAIYHGGWCTFPVLDHCNASPKDYKCIFTSGATAALKLVGEAFPWSSESNFMYTMENHNSVLGIREIIESLMSQDASNEPPHGLYRRLLVNCCLELDAVASSLGLRWEEAMEKGWMCPIFWGSVVETLEDVASMLGCRVGKLPISYLGLPLGASFKSSWVWDAVEERFKKRLTMWKRQYLSKGGRLTLIKSILSSLLIYFMSLFVIPRKVSSRLEISKGIFIGWWCPTEKPHLVNWNLVCVDKEGGLGICSLVALNKARKWSWRFVEVRESLWKQIIIGKFGEEEGGWRSRGVRGGYGVGVWKTIRNEQEGIRSGSRNGRRVKFGKDLCCEDQTLKEVFLNIFLLIVNKDS</sequence>
<dbReference type="PANTHER" id="PTHR33116">
    <property type="entry name" value="REVERSE TRANSCRIPTASE ZINC-BINDING DOMAIN-CONTAINING PROTEIN-RELATED-RELATED"/>
    <property type="match status" value="1"/>
</dbReference>
<name>A0A438DMR4_VITVI</name>
<evidence type="ECO:0000313" key="2">
    <source>
        <dbReference type="Proteomes" id="UP000288805"/>
    </source>
</evidence>
<dbReference type="EMBL" id="QGNW01001563">
    <property type="protein sequence ID" value="RVW36743.1"/>
    <property type="molecule type" value="Genomic_DNA"/>
</dbReference>
<dbReference type="Proteomes" id="UP000288805">
    <property type="component" value="Unassembled WGS sequence"/>
</dbReference>
<protein>
    <submittedName>
        <fullName evidence="1">Molybdenum cofactor sulfurase</fullName>
    </submittedName>
</protein>
<dbReference type="PANTHER" id="PTHR33116:SF78">
    <property type="entry name" value="OS12G0587133 PROTEIN"/>
    <property type="match status" value="1"/>
</dbReference>